<dbReference type="EMBL" id="JRES01000310">
    <property type="protein sequence ID" value="KNC32403.1"/>
    <property type="molecule type" value="Genomic_DNA"/>
</dbReference>
<evidence type="ECO:0000313" key="8">
    <source>
        <dbReference type="Proteomes" id="UP000037069"/>
    </source>
</evidence>
<evidence type="ECO:0000256" key="5">
    <source>
        <dbReference type="ARBA" id="ARBA00035381"/>
    </source>
</evidence>
<evidence type="ECO:0000256" key="4">
    <source>
        <dbReference type="ARBA" id="ARBA00035194"/>
    </source>
</evidence>
<dbReference type="GO" id="GO:0006412">
    <property type="term" value="P:translation"/>
    <property type="evidence" value="ECO:0007669"/>
    <property type="project" value="InterPro"/>
</dbReference>
<dbReference type="OMA" id="AKHFIYE"/>
<dbReference type="Pfam" id="PF01281">
    <property type="entry name" value="Ribosomal_L9_N"/>
    <property type="match status" value="1"/>
</dbReference>
<dbReference type="OrthoDB" id="5555409at2759"/>
<evidence type="ECO:0000313" key="7">
    <source>
        <dbReference type="EMBL" id="KNC32403.1"/>
    </source>
</evidence>
<keyword evidence="8" id="KW-1185">Reference proteome</keyword>
<evidence type="ECO:0000256" key="1">
    <source>
        <dbReference type="ARBA" id="ARBA00010605"/>
    </source>
</evidence>
<dbReference type="InterPro" id="IPR000244">
    <property type="entry name" value="Ribosomal_bL9"/>
</dbReference>
<dbReference type="GO" id="GO:0003735">
    <property type="term" value="F:structural constituent of ribosome"/>
    <property type="evidence" value="ECO:0007669"/>
    <property type="project" value="InterPro"/>
</dbReference>
<proteinExistence type="inferred from homology"/>
<reference evidence="7 8" key="1">
    <citation type="journal article" date="2015" name="Nat. Commun.">
        <title>Lucilia cuprina genome unlocks parasitic fly biology to underpin future interventions.</title>
        <authorList>
            <person name="Anstead C.A."/>
            <person name="Korhonen P.K."/>
            <person name="Young N.D."/>
            <person name="Hall R.S."/>
            <person name="Jex A.R."/>
            <person name="Murali S.C."/>
            <person name="Hughes D.S."/>
            <person name="Lee S.F."/>
            <person name="Perry T."/>
            <person name="Stroehlein A.J."/>
            <person name="Ansell B.R."/>
            <person name="Breugelmans B."/>
            <person name="Hofmann A."/>
            <person name="Qu J."/>
            <person name="Dugan S."/>
            <person name="Lee S.L."/>
            <person name="Chao H."/>
            <person name="Dinh H."/>
            <person name="Han Y."/>
            <person name="Doddapaneni H.V."/>
            <person name="Worley K.C."/>
            <person name="Muzny D.M."/>
            <person name="Ioannidis P."/>
            <person name="Waterhouse R.M."/>
            <person name="Zdobnov E.M."/>
            <person name="James P.J."/>
            <person name="Bagnall N.H."/>
            <person name="Kotze A.C."/>
            <person name="Gibbs R.A."/>
            <person name="Richards S."/>
            <person name="Batterham P."/>
            <person name="Gasser R.B."/>
        </authorList>
    </citation>
    <scope>NUCLEOTIDE SEQUENCE [LARGE SCALE GENOMIC DNA]</scope>
    <source>
        <strain evidence="7 8">LS</strain>
        <tissue evidence="7">Full body</tissue>
    </source>
</reference>
<dbReference type="STRING" id="7375.A0A0L0CJ46"/>
<evidence type="ECO:0000256" key="3">
    <source>
        <dbReference type="ARBA" id="ARBA00023274"/>
    </source>
</evidence>
<dbReference type="Proteomes" id="UP000037069">
    <property type="component" value="Unassembled WGS sequence"/>
</dbReference>
<dbReference type="GO" id="GO:1990904">
    <property type="term" value="C:ribonucleoprotein complex"/>
    <property type="evidence" value="ECO:0007669"/>
    <property type="project" value="UniProtKB-KW"/>
</dbReference>
<sequence length="254" mass="29202">MLKNLCVQQINLLKTCATLQQQVRTTFILKRKYDPPLHKANQKPKKMRGRHHIYELVEDTNTKKQKEIEVVLKTFVEGVGGKGDVISLKPNFAYNKLLLPGLAVYKTDENVAKYGKKENEKVDLEHSSPFAQRTVNMLERLNLAVVMNKDHPWVIEPWHIKASLRKAGYICKEECISIPKEPIEGPDLNKENKEFYCTVTINNLEKARVKCRIHHWSTDPSERLPYVFEHWKMPSEPLLGSTASGEGDDAKKQA</sequence>
<dbReference type="AlphaFoldDB" id="A0A0L0CJ46"/>
<name>A0A0L0CJ46_LUCCU</name>
<feature type="domain" description="Ribosomal protein L9" evidence="6">
    <location>
        <begin position="68"/>
        <end position="114"/>
    </location>
</feature>
<evidence type="ECO:0000259" key="6">
    <source>
        <dbReference type="Pfam" id="PF01281"/>
    </source>
</evidence>
<evidence type="ECO:0000256" key="2">
    <source>
        <dbReference type="ARBA" id="ARBA00022980"/>
    </source>
</evidence>
<dbReference type="Gene3D" id="3.40.5.10">
    <property type="entry name" value="Ribosomal protein L9, N-terminal domain"/>
    <property type="match status" value="1"/>
</dbReference>
<organism evidence="7 8">
    <name type="scientific">Lucilia cuprina</name>
    <name type="common">Green bottle fly</name>
    <name type="synonym">Australian sheep blowfly</name>
    <dbReference type="NCBI Taxonomy" id="7375"/>
    <lineage>
        <taxon>Eukaryota</taxon>
        <taxon>Metazoa</taxon>
        <taxon>Ecdysozoa</taxon>
        <taxon>Arthropoda</taxon>
        <taxon>Hexapoda</taxon>
        <taxon>Insecta</taxon>
        <taxon>Pterygota</taxon>
        <taxon>Neoptera</taxon>
        <taxon>Endopterygota</taxon>
        <taxon>Diptera</taxon>
        <taxon>Brachycera</taxon>
        <taxon>Muscomorpha</taxon>
        <taxon>Oestroidea</taxon>
        <taxon>Calliphoridae</taxon>
        <taxon>Luciliinae</taxon>
        <taxon>Lucilia</taxon>
    </lineage>
</organism>
<dbReference type="InterPro" id="IPR020070">
    <property type="entry name" value="Ribosomal_bL9_N"/>
</dbReference>
<comment type="similarity">
    <text evidence="1">Belongs to the bacterial ribosomal protein bL9 family.</text>
</comment>
<dbReference type="PANTHER" id="PTHR21368">
    <property type="entry name" value="50S RIBOSOMAL PROTEIN L9"/>
    <property type="match status" value="1"/>
</dbReference>
<dbReference type="InterPro" id="IPR009027">
    <property type="entry name" value="Ribosomal_bL9/RNase_H1_N"/>
</dbReference>
<dbReference type="GO" id="GO:0005840">
    <property type="term" value="C:ribosome"/>
    <property type="evidence" value="ECO:0007669"/>
    <property type="project" value="UniProtKB-KW"/>
</dbReference>
<protein>
    <recommendedName>
        <fullName evidence="4">Large ribosomal subunit protein bL9m</fullName>
    </recommendedName>
    <alternativeName>
        <fullName evidence="5">39S ribosomal protein L9, mitochondrial</fullName>
    </alternativeName>
</protein>
<keyword evidence="3" id="KW-0687">Ribonucleoprotein</keyword>
<dbReference type="SUPFAM" id="SSF55658">
    <property type="entry name" value="L9 N-domain-like"/>
    <property type="match status" value="1"/>
</dbReference>
<dbReference type="InterPro" id="IPR036935">
    <property type="entry name" value="Ribosomal_bL9_N_sf"/>
</dbReference>
<gene>
    <name evidence="7" type="ORF">FF38_04954</name>
</gene>
<accession>A0A0L0CJ46</accession>
<comment type="caution">
    <text evidence="7">The sequence shown here is derived from an EMBL/GenBank/DDBJ whole genome shotgun (WGS) entry which is preliminary data.</text>
</comment>
<keyword evidence="2 7" id="KW-0689">Ribosomal protein</keyword>